<dbReference type="GO" id="GO:0016020">
    <property type="term" value="C:membrane"/>
    <property type="evidence" value="ECO:0007669"/>
    <property type="project" value="InterPro"/>
</dbReference>
<sequence>MIQKAVDTSIGLMIKNNYTEKNTSVIQEIMSNPSITALQRFPFPSYKTKIIEVGSFFLQIIIVFSLMTSVIYIVKTLVTEKESHLKEYMKVMGLKQ</sequence>
<proteinExistence type="predicted"/>
<name>A0A0K0FT90_STRVS</name>
<reference evidence="3" key="2">
    <citation type="submission" date="2015-08" db="UniProtKB">
        <authorList>
            <consortium name="WormBaseParasite"/>
        </authorList>
    </citation>
    <scope>IDENTIFICATION</scope>
</reference>
<dbReference type="STRING" id="75913.A0A0K0FT90"/>
<reference evidence="2" key="1">
    <citation type="submission" date="2014-07" db="EMBL/GenBank/DDBJ databases">
        <authorList>
            <person name="Martin A.A"/>
            <person name="De Silva N."/>
        </authorList>
    </citation>
    <scope>NUCLEOTIDE SEQUENCE</scope>
</reference>
<dbReference type="AlphaFoldDB" id="A0A0K0FT90"/>
<evidence type="ECO:0000256" key="1">
    <source>
        <dbReference type="SAM" id="Phobius"/>
    </source>
</evidence>
<dbReference type="Proteomes" id="UP000035680">
    <property type="component" value="Unassembled WGS sequence"/>
</dbReference>
<keyword evidence="1" id="KW-1133">Transmembrane helix</keyword>
<keyword evidence="2" id="KW-1185">Reference proteome</keyword>
<evidence type="ECO:0000313" key="3">
    <source>
        <dbReference type="WBParaSite" id="SVE_1499100.1"/>
    </source>
</evidence>
<keyword evidence="1" id="KW-0472">Membrane</keyword>
<dbReference type="GO" id="GO:0005319">
    <property type="term" value="F:lipid transporter activity"/>
    <property type="evidence" value="ECO:0007669"/>
    <property type="project" value="TreeGrafter"/>
</dbReference>
<dbReference type="PANTHER" id="PTHR19229:SF250">
    <property type="entry name" value="ABC TRANSPORTER DOMAIN-CONTAINING PROTEIN-RELATED"/>
    <property type="match status" value="1"/>
</dbReference>
<keyword evidence="1" id="KW-0812">Transmembrane</keyword>
<dbReference type="GO" id="GO:0140359">
    <property type="term" value="F:ABC-type transporter activity"/>
    <property type="evidence" value="ECO:0007669"/>
    <property type="project" value="InterPro"/>
</dbReference>
<feature type="transmembrane region" description="Helical" evidence="1">
    <location>
        <begin position="56"/>
        <end position="74"/>
    </location>
</feature>
<evidence type="ECO:0000313" key="2">
    <source>
        <dbReference type="Proteomes" id="UP000035680"/>
    </source>
</evidence>
<dbReference type="InterPro" id="IPR026082">
    <property type="entry name" value="ABCA"/>
</dbReference>
<accession>A0A0K0FT90</accession>
<dbReference type="PANTHER" id="PTHR19229">
    <property type="entry name" value="ATP-BINDING CASSETTE TRANSPORTER SUBFAMILY A ABCA"/>
    <property type="match status" value="1"/>
</dbReference>
<organism evidence="2 3">
    <name type="scientific">Strongyloides venezuelensis</name>
    <name type="common">Threadworm</name>
    <dbReference type="NCBI Taxonomy" id="75913"/>
    <lineage>
        <taxon>Eukaryota</taxon>
        <taxon>Metazoa</taxon>
        <taxon>Ecdysozoa</taxon>
        <taxon>Nematoda</taxon>
        <taxon>Chromadorea</taxon>
        <taxon>Rhabditida</taxon>
        <taxon>Tylenchina</taxon>
        <taxon>Panagrolaimomorpha</taxon>
        <taxon>Strongyloidoidea</taxon>
        <taxon>Strongyloididae</taxon>
        <taxon>Strongyloides</taxon>
    </lineage>
</organism>
<dbReference type="WBParaSite" id="SVE_1499100.1">
    <property type="protein sequence ID" value="SVE_1499100.1"/>
    <property type="gene ID" value="SVE_1499100"/>
</dbReference>
<protein>
    <submittedName>
        <fullName evidence="3">Uncharacterized protein</fullName>
    </submittedName>
</protein>